<gene>
    <name evidence="5" type="ORF">PAL_GLEAN10018283</name>
</gene>
<keyword evidence="6" id="KW-1185">Reference proteome</keyword>
<dbReference type="Gene3D" id="3.30.70.330">
    <property type="match status" value="2"/>
</dbReference>
<keyword evidence="3" id="KW-0812">Transmembrane</keyword>
<dbReference type="GO" id="GO:0000398">
    <property type="term" value="P:mRNA splicing, via spliceosome"/>
    <property type="evidence" value="ECO:0007669"/>
    <property type="project" value="TreeGrafter"/>
</dbReference>
<feature type="transmembrane region" description="Helical" evidence="3">
    <location>
        <begin position="147"/>
        <end position="166"/>
    </location>
</feature>
<dbReference type="InterPro" id="IPR000504">
    <property type="entry name" value="RRM_dom"/>
</dbReference>
<keyword evidence="5" id="KW-0687">Ribonucleoprotein</keyword>
<dbReference type="InterPro" id="IPR035979">
    <property type="entry name" value="RBD_domain_sf"/>
</dbReference>
<feature type="domain" description="RRM" evidence="4">
    <location>
        <begin position="59"/>
        <end position="144"/>
    </location>
</feature>
<dbReference type="STRING" id="9402.L5JRQ7"/>
<dbReference type="GO" id="GO:0071013">
    <property type="term" value="C:catalytic step 2 spliceosome"/>
    <property type="evidence" value="ECO:0007669"/>
    <property type="project" value="TreeGrafter"/>
</dbReference>
<evidence type="ECO:0000256" key="1">
    <source>
        <dbReference type="ARBA" id="ARBA00022884"/>
    </source>
</evidence>
<keyword evidence="1 2" id="KW-0694">RNA-binding</keyword>
<dbReference type="EMBL" id="KB031155">
    <property type="protein sequence ID" value="ELK00843.1"/>
    <property type="molecule type" value="Genomic_DNA"/>
</dbReference>
<sequence>MRNPNTKYSRGSGFVTYATVEVDEAMNARPHKMDGRVVKPKRAVSREDSQRYGATQLRKIFLLVELKTMKNYLRDYFEQYGKTEVIKMTDHCSGKKRGSAFVTFDDHDSVDKTVILKCHTVDGHNCEVKPYLSKRWLMFHSAKEVKVVLETSVVVVEVVLVAAVVVEEIWSYWGWL</sequence>
<name>L5JRQ7_PTEAL</name>
<dbReference type="PANTHER" id="PTHR48026">
    <property type="entry name" value="HOMOLOGOUS TO DROSOPHILA SQD (SQUID) PROTEIN"/>
    <property type="match status" value="1"/>
</dbReference>
<evidence type="ECO:0000256" key="2">
    <source>
        <dbReference type="PROSITE-ProRule" id="PRU00176"/>
    </source>
</evidence>
<evidence type="ECO:0000259" key="4">
    <source>
        <dbReference type="PROSITE" id="PS50102"/>
    </source>
</evidence>
<evidence type="ECO:0000256" key="3">
    <source>
        <dbReference type="SAM" id="Phobius"/>
    </source>
</evidence>
<dbReference type="Proteomes" id="UP000010552">
    <property type="component" value="Unassembled WGS sequence"/>
</dbReference>
<keyword evidence="3" id="KW-1133">Transmembrane helix</keyword>
<organism evidence="5 6">
    <name type="scientific">Pteropus alecto</name>
    <name type="common">Black flying fox</name>
    <dbReference type="NCBI Taxonomy" id="9402"/>
    <lineage>
        <taxon>Eukaryota</taxon>
        <taxon>Metazoa</taxon>
        <taxon>Chordata</taxon>
        <taxon>Craniata</taxon>
        <taxon>Vertebrata</taxon>
        <taxon>Euteleostomi</taxon>
        <taxon>Mammalia</taxon>
        <taxon>Eutheria</taxon>
        <taxon>Laurasiatheria</taxon>
        <taxon>Chiroptera</taxon>
        <taxon>Yinpterochiroptera</taxon>
        <taxon>Pteropodoidea</taxon>
        <taxon>Pteropodidae</taxon>
        <taxon>Pteropodinae</taxon>
        <taxon>Pteropus</taxon>
    </lineage>
</organism>
<dbReference type="Pfam" id="PF00076">
    <property type="entry name" value="RRM_1"/>
    <property type="match status" value="1"/>
</dbReference>
<dbReference type="InterPro" id="IPR012677">
    <property type="entry name" value="Nucleotide-bd_a/b_plait_sf"/>
</dbReference>
<dbReference type="InParanoid" id="L5JRQ7"/>
<dbReference type="SUPFAM" id="SSF54928">
    <property type="entry name" value="RNA-binding domain, RBD"/>
    <property type="match status" value="2"/>
</dbReference>
<evidence type="ECO:0000313" key="5">
    <source>
        <dbReference type="EMBL" id="ELK00843.1"/>
    </source>
</evidence>
<evidence type="ECO:0000313" key="6">
    <source>
        <dbReference type="Proteomes" id="UP000010552"/>
    </source>
</evidence>
<protein>
    <submittedName>
        <fullName evidence="5">Putative heterogeneous nuclear ribonucleoprotein A1-like protein 3</fullName>
    </submittedName>
</protein>
<reference evidence="6" key="1">
    <citation type="journal article" date="2013" name="Science">
        <title>Comparative analysis of bat genomes provides insight into the evolution of flight and immunity.</title>
        <authorList>
            <person name="Zhang G."/>
            <person name="Cowled C."/>
            <person name="Shi Z."/>
            <person name="Huang Z."/>
            <person name="Bishop-Lilly K.A."/>
            <person name="Fang X."/>
            <person name="Wynne J.W."/>
            <person name="Xiong Z."/>
            <person name="Baker M.L."/>
            <person name="Zhao W."/>
            <person name="Tachedjian M."/>
            <person name="Zhu Y."/>
            <person name="Zhou P."/>
            <person name="Jiang X."/>
            <person name="Ng J."/>
            <person name="Yang L."/>
            <person name="Wu L."/>
            <person name="Xiao J."/>
            <person name="Feng Y."/>
            <person name="Chen Y."/>
            <person name="Sun X."/>
            <person name="Zhang Y."/>
            <person name="Marsh G.A."/>
            <person name="Crameri G."/>
            <person name="Broder C.C."/>
            <person name="Frey K.G."/>
            <person name="Wang L.F."/>
            <person name="Wang J."/>
        </authorList>
    </citation>
    <scope>NUCLEOTIDE SEQUENCE [LARGE SCALE GENOMIC DNA]</scope>
</reference>
<dbReference type="AlphaFoldDB" id="L5JRQ7"/>
<dbReference type="PROSITE" id="PS50102">
    <property type="entry name" value="RRM"/>
    <property type="match status" value="1"/>
</dbReference>
<dbReference type="GO" id="GO:0003730">
    <property type="term" value="F:mRNA 3'-UTR binding"/>
    <property type="evidence" value="ECO:0007669"/>
    <property type="project" value="TreeGrafter"/>
</dbReference>
<proteinExistence type="predicted"/>
<accession>L5JRQ7</accession>
<dbReference type="PANTHER" id="PTHR48026:SF2">
    <property type="entry name" value="HETEROGENEOUS NUCLEAR RIBONUCLEOPROTEIN A1-RELATED"/>
    <property type="match status" value="1"/>
</dbReference>
<keyword evidence="3" id="KW-0472">Membrane</keyword>